<dbReference type="InterPro" id="IPR001841">
    <property type="entry name" value="Znf_RING"/>
</dbReference>
<evidence type="ECO:0000259" key="6">
    <source>
        <dbReference type="PROSITE" id="PS50089"/>
    </source>
</evidence>
<dbReference type="Pfam" id="PF13639">
    <property type="entry name" value="zf-RING_2"/>
    <property type="match status" value="1"/>
</dbReference>
<feature type="compositionally biased region" description="Basic and acidic residues" evidence="5">
    <location>
        <begin position="507"/>
        <end position="524"/>
    </location>
</feature>
<dbReference type="CDD" id="cd16448">
    <property type="entry name" value="RING-H2"/>
    <property type="match status" value="1"/>
</dbReference>
<feature type="compositionally biased region" description="Polar residues" evidence="5">
    <location>
        <begin position="1505"/>
        <end position="1520"/>
    </location>
</feature>
<feature type="region of interest" description="Disordered" evidence="5">
    <location>
        <begin position="1435"/>
        <end position="1534"/>
    </location>
</feature>
<dbReference type="Gene3D" id="3.30.40.10">
    <property type="entry name" value="Zinc/RING finger domain, C3HC4 (zinc finger)"/>
    <property type="match status" value="1"/>
</dbReference>
<feature type="region of interest" description="Disordered" evidence="5">
    <location>
        <begin position="140"/>
        <end position="164"/>
    </location>
</feature>
<dbReference type="SUPFAM" id="SSF57850">
    <property type="entry name" value="RING/U-box"/>
    <property type="match status" value="1"/>
</dbReference>
<evidence type="ECO:0000256" key="2">
    <source>
        <dbReference type="ARBA" id="ARBA00022833"/>
    </source>
</evidence>
<dbReference type="GO" id="GO:0008270">
    <property type="term" value="F:zinc ion binding"/>
    <property type="evidence" value="ECO:0007669"/>
    <property type="project" value="UniProtKB-KW"/>
</dbReference>
<sequence>MAQGLKYCSDSNELKDLKQELSLEMDFPEVEDDIESDVEANKTVCEANKLYEYHEHVKKATKMDFHKNTDTDDNAIHVEDIPFMTDDSGQEEDECNIDEENNYEDDNLVSNVPHNCSITCFPFNEPTANKVAQISIPMSCNHGGLPEPKQKGKKKKKKKRGPIESEHITNDTFLNIAQEIRKEKLTLFPDTTPTIDHLWSAKKKDIQNLMREGSEVMAAGLPNKAIEKYRAAVDILNEFPYVNLDMTEMDVVLLKYSLCTSWVRSTVYEDIVHALEMLKELEASHSAKLPAVHYALATAYSKLNRPKPAQEHVENGLSFLRKGFDFCAYPWPGTNSMIKETNHEDLEISLKSMLQVCRAHHKPDAVCRHENCLKISTHILPSESIFYSDPDFAGFVTVICEQKCRIEYHINCWKDFKESAQTVAKLRDKDILGQPCLTTDCVSKAKQRSMLIRIEIVGEDGQIKTFLDIEKKTADTVRGSKKIKKKKHEKHSENTAEKPKHRPVQASKERPKEKESDKKTKTEPAVDQELDLDEIELDLNSLLERLEEQRSANFYVDPGRHFNPQLAYFGVQEIKDMTSFLPQSEFEKEGSGEKEFIYSYFYEYIRDEDEQKTIDIRKKWLDDDQLFEGMNKYVGDPDMICDFLVESPRFAVIDDFMCLAETIPITYCEVKTMLEESLSFLISGGATSQELSTDNGDNIGAKAESLTSTGMYESDMDSQDGDGDDEDNDGDEEEDDETYEEDNDIEQNKDRQNTPKPKVFTSDGNNAKTNEVNKSEKLVEKQENNRSEDTIYNIESKKSVTEPSIIVSKENDKDKEEEHCDLVKDGEKQKLYKTENASHKKLIETKSTMESAMSEKQNELELKPKYDLPLLNPHANEFLPPLEQQVTASLENEIVSAKEAIKERKSSLPVLYTSSNVVYPASPQNAIKWSTEDGQSVATWRISTADFHDLPVMSPSTKPVTKDMAIQTDEGDDIQGLADRYLNQRDQALSVLSRMKHVCLELQKDLKKNKDLKAKYDEVVEERDAIKEQSEISTTLLNAKVTSVEATNKKIREENAAELKMMQDKIESYQNQMEVQQKQIEKERKDNQSEVLRLRESLQIVCEDLQGKLNTYKQESEHIAILQQKYSAVEHLRAQHCKELWNLNFSVTSSAVKMYIVQCQDMIVDMKRLLNFLTTISTPTHANMSAWIGDWEKALEQAVTCQKNLKEEYSVLLENLNAGMDLDQKQFPQFTMEFPSEPQKLLDIMERNLAKALLENITQQQQKKQQEVTRLVNPQLYYGSQIYQTLTQPQTMWMKTNSKLDQTTIGPIQLFYQLHVRLQFPIPPTVQSLILKLKPSLPPNQSQASHLFLVNTLTLALLLPTTCQILPSPPNLIHHIPWEEMNYMQPNMYVSMGATSQHAMMQPGLQGTMMAPVEAPAINNVQSLRGINLVLPSTSSSVVPPENQGLVGKVDTPPATPRSSATPSPGQNSAHSDQASEVRIAAESDNTSGRTSVTSLENVPVRPTTKLTELNPKVQTGTKPSKQKVLSAMPGQPMAEASTVSSAALGKKQSVAARLESFELQSQVEGRQTVSAASSTTGKTAEKNMTSPRPTAASVMAKPAPTMASILAKSHSQDVLSDCISEVRKRNNNTLTGLFMPFIINQVEQELTKRKEGTGAMGLEKFGNSAWRTQPDNTVKWDKPQDKDTPEEDCIICMEPLGSDQQSSLHCNHTFHTRCIKPWLRTQSVCPMCRVFTRMVDEFPPLA</sequence>
<evidence type="ECO:0000313" key="7">
    <source>
        <dbReference type="EMBL" id="CAD7424112.1"/>
    </source>
</evidence>
<accession>A0A7R9DYH5</accession>
<evidence type="ECO:0000256" key="3">
    <source>
        <dbReference type="PROSITE-ProRule" id="PRU00175"/>
    </source>
</evidence>
<proteinExistence type="predicted"/>
<keyword evidence="1 3" id="KW-0479">Metal-binding</keyword>
<dbReference type="InterPro" id="IPR013083">
    <property type="entry name" value="Znf_RING/FYVE/PHD"/>
</dbReference>
<dbReference type="SMART" id="SM00184">
    <property type="entry name" value="RING"/>
    <property type="match status" value="1"/>
</dbReference>
<gene>
    <name evidence="7" type="ORF">TMSB3V08_LOCUS1075</name>
</gene>
<feature type="compositionally biased region" description="Polar residues" evidence="5">
    <location>
        <begin position="1484"/>
        <end position="1497"/>
    </location>
</feature>
<feature type="region of interest" description="Disordered" evidence="5">
    <location>
        <begin position="1562"/>
        <end position="1595"/>
    </location>
</feature>
<evidence type="ECO:0000256" key="1">
    <source>
        <dbReference type="ARBA" id="ARBA00022771"/>
    </source>
</evidence>
<feature type="domain" description="RING-type" evidence="6">
    <location>
        <begin position="1690"/>
        <end position="1730"/>
    </location>
</feature>
<feature type="compositionally biased region" description="Polar residues" evidence="5">
    <location>
        <begin position="1562"/>
        <end position="1589"/>
    </location>
</feature>
<evidence type="ECO:0000256" key="5">
    <source>
        <dbReference type="SAM" id="MobiDB-lite"/>
    </source>
</evidence>
<dbReference type="PANTHER" id="PTHR17550">
    <property type="entry name" value="E3 UBIQUITIN-PROTEIN LIGASE TTC3"/>
    <property type="match status" value="1"/>
</dbReference>
<keyword evidence="4" id="KW-0175">Coiled coil</keyword>
<name>A0A7R9DYH5_9NEOP</name>
<keyword evidence="1 3" id="KW-0863">Zinc-finger</keyword>
<dbReference type="GO" id="GO:0016567">
    <property type="term" value="P:protein ubiquitination"/>
    <property type="evidence" value="ECO:0007669"/>
    <property type="project" value="UniProtKB-UniPathway"/>
</dbReference>
<feature type="compositionally biased region" description="Basic residues" evidence="5">
    <location>
        <begin position="151"/>
        <end position="160"/>
    </location>
</feature>
<feature type="compositionally biased region" description="Basic residues" evidence="5">
    <location>
        <begin position="479"/>
        <end position="489"/>
    </location>
</feature>
<dbReference type="Gene3D" id="1.25.40.10">
    <property type="entry name" value="Tetratricopeptide repeat domain"/>
    <property type="match status" value="1"/>
</dbReference>
<feature type="region of interest" description="Disordered" evidence="5">
    <location>
        <begin position="478"/>
        <end position="529"/>
    </location>
</feature>
<dbReference type="GO" id="GO:0005737">
    <property type="term" value="C:cytoplasm"/>
    <property type="evidence" value="ECO:0007669"/>
    <property type="project" value="UniProtKB-ARBA"/>
</dbReference>
<dbReference type="PROSITE" id="PS50089">
    <property type="entry name" value="ZF_RING_2"/>
    <property type="match status" value="1"/>
</dbReference>
<dbReference type="InterPro" id="IPR043866">
    <property type="entry name" value="TTC3/DZIP3_dom"/>
</dbReference>
<dbReference type="PANTHER" id="PTHR17550:SF4">
    <property type="entry name" value="E3 UBIQUITIN-PROTEIN LIGASE TTC3"/>
    <property type="match status" value="1"/>
</dbReference>
<feature type="compositionally biased region" description="Acidic residues" evidence="5">
    <location>
        <begin position="714"/>
        <end position="745"/>
    </location>
</feature>
<organism evidence="7">
    <name type="scientific">Timema monikensis</name>
    <dbReference type="NCBI Taxonomy" id="170555"/>
    <lineage>
        <taxon>Eukaryota</taxon>
        <taxon>Metazoa</taxon>
        <taxon>Ecdysozoa</taxon>
        <taxon>Arthropoda</taxon>
        <taxon>Hexapoda</taxon>
        <taxon>Insecta</taxon>
        <taxon>Pterygota</taxon>
        <taxon>Neoptera</taxon>
        <taxon>Polyneoptera</taxon>
        <taxon>Phasmatodea</taxon>
        <taxon>Timematodea</taxon>
        <taxon>Timematoidea</taxon>
        <taxon>Timematidae</taxon>
        <taxon>Timema</taxon>
    </lineage>
</organism>
<dbReference type="SUPFAM" id="SSF48452">
    <property type="entry name" value="TPR-like"/>
    <property type="match status" value="1"/>
</dbReference>
<evidence type="ECO:0000256" key="4">
    <source>
        <dbReference type="SAM" id="Coils"/>
    </source>
</evidence>
<dbReference type="Pfam" id="PF19179">
    <property type="entry name" value="TTC3_DZIP3_dom"/>
    <property type="match status" value="1"/>
</dbReference>
<feature type="coiled-coil region" evidence="4">
    <location>
        <begin position="1002"/>
        <end position="1115"/>
    </location>
</feature>
<feature type="compositionally biased region" description="Basic and acidic residues" evidence="5">
    <location>
        <begin position="771"/>
        <end position="795"/>
    </location>
</feature>
<dbReference type="EMBL" id="OB792756">
    <property type="protein sequence ID" value="CAD7424112.1"/>
    <property type="molecule type" value="Genomic_DNA"/>
</dbReference>
<dbReference type="UniPathway" id="UPA00143"/>
<reference evidence="7" key="1">
    <citation type="submission" date="2020-11" db="EMBL/GenBank/DDBJ databases">
        <authorList>
            <person name="Tran Van P."/>
        </authorList>
    </citation>
    <scope>NUCLEOTIDE SEQUENCE</scope>
</reference>
<protein>
    <recommendedName>
        <fullName evidence="6">RING-type domain-containing protein</fullName>
    </recommendedName>
</protein>
<dbReference type="InterPro" id="IPR011990">
    <property type="entry name" value="TPR-like_helical_dom_sf"/>
</dbReference>
<keyword evidence="2" id="KW-0862">Zinc</keyword>
<feature type="region of interest" description="Disordered" evidence="5">
    <location>
        <begin position="689"/>
        <end position="795"/>
    </location>
</feature>